<feature type="compositionally biased region" description="Polar residues" evidence="1">
    <location>
        <begin position="1"/>
        <end position="19"/>
    </location>
</feature>
<feature type="region of interest" description="Disordered" evidence="1">
    <location>
        <begin position="1"/>
        <end position="66"/>
    </location>
</feature>
<feature type="compositionally biased region" description="Pro residues" evidence="1">
    <location>
        <begin position="52"/>
        <end position="61"/>
    </location>
</feature>
<dbReference type="EMBL" id="CP144745">
    <property type="protein sequence ID" value="WVZ52057.1"/>
    <property type="molecule type" value="Genomic_DNA"/>
</dbReference>
<accession>A0AAQ3PSD0</accession>
<protein>
    <submittedName>
        <fullName evidence="2">Uncharacterized protein</fullName>
    </submittedName>
</protein>
<evidence type="ECO:0000256" key="1">
    <source>
        <dbReference type="SAM" id="MobiDB-lite"/>
    </source>
</evidence>
<evidence type="ECO:0000313" key="3">
    <source>
        <dbReference type="Proteomes" id="UP001341281"/>
    </source>
</evidence>
<reference evidence="2 3" key="1">
    <citation type="submission" date="2024-02" db="EMBL/GenBank/DDBJ databases">
        <title>High-quality chromosome-scale genome assembly of Pensacola bahiagrass (Paspalum notatum Flugge var. saurae).</title>
        <authorList>
            <person name="Vega J.M."/>
            <person name="Podio M."/>
            <person name="Orjuela J."/>
            <person name="Siena L.A."/>
            <person name="Pessino S.C."/>
            <person name="Combes M.C."/>
            <person name="Mariac C."/>
            <person name="Albertini E."/>
            <person name="Pupilli F."/>
            <person name="Ortiz J.P.A."/>
            <person name="Leblanc O."/>
        </authorList>
    </citation>
    <scope>NUCLEOTIDE SEQUENCE [LARGE SCALE GENOMIC DNA]</scope>
    <source>
        <strain evidence="2">R1</strain>
        <tissue evidence="2">Leaf</tissue>
    </source>
</reference>
<organism evidence="2 3">
    <name type="scientific">Paspalum notatum var. saurae</name>
    <dbReference type="NCBI Taxonomy" id="547442"/>
    <lineage>
        <taxon>Eukaryota</taxon>
        <taxon>Viridiplantae</taxon>
        <taxon>Streptophyta</taxon>
        <taxon>Embryophyta</taxon>
        <taxon>Tracheophyta</taxon>
        <taxon>Spermatophyta</taxon>
        <taxon>Magnoliopsida</taxon>
        <taxon>Liliopsida</taxon>
        <taxon>Poales</taxon>
        <taxon>Poaceae</taxon>
        <taxon>PACMAD clade</taxon>
        <taxon>Panicoideae</taxon>
        <taxon>Andropogonodae</taxon>
        <taxon>Paspaleae</taxon>
        <taxon>Paspalinae</taxon>
        <taxon>Paspalum</taxon>
    </lineage>
</organism>
<sequence length="108" mass="11039">MRVPAGSSQKTTESGSNSRVRLAPRCPSSRSIKGTPRPTTAPLWPRAQCPSPRAPAPPPISSPKLASLSACSWTPGALLDAVPLAPPTAVRSCLSPALSVGLQPPPSP</sequence>
<dbReference type="AlphaFoldDB" id="A0AAQ3PSD0"/>
<name>A0AAQ3PSD0_PASNO</name>
<gene>
    <name evidence="2" type="ORF">U9M48_003151</name>
</gene>
<evidence type="ECO:0000313" key="2">
    <source>
        <dbReference type="EMBL" id="WVZ52057.1"/>
    </source>
</evidence>
<proteinExistence type="predicted"/>
<keyword evidence="3" id="KW-1185">Reference proteome</keyword>
<dbReference type="Proteomes" id="UP001341281">
    <property type="component" value="Chromosome 01"/>
</dbReference>